<evidence type="ECO:0000313" key="6">
    <source>
        <dbReference type="Proteomes" id="UP001239462"/>
    </source>
</evidence>
<dbReference type="Pfam" id="PF05157">
    <property type="entry name" value="MshEN"/>
    <property type="match status" value="1"/>
</dbReference>
<name>A0ABT7PK64_9BACT</name>
<dbReference type="SUPFAM" id="SSF160246">
    <property type="entry name" value="EspE N-terminal domain-like"/>
    <property type="match status" value="1"/>
</dbReference>
<dbReference type="PROSITE" id="PS00662">
    <property type="entry name" value="T2SP_E"/>
    <property type="match status" value="1"/>
</dbReference>
<dbReference type="InterPro" id="IPR037257">
    <property type="entry name" value="T2SS_E_N_sf"/>
</dbReference>
<sequence length="564" mass="62559">MIMHAGEILRRRGLLSDEQLADSRASDTDDIIQAAVEKGFLNEREALAVLAEEVGLEFVDLRETEVDLSALEGFPQRLIYRQSLFPIRFQHGSIVVATADPFDLYPLDEASAATGKNIVPVIAERAEIARLMKRHLGVGSETVEDLMAAAAEDEDVELLEELETDGSELSEMAQEASVVRLVNEILLEAIEVRASDIHIETQSDGLVVRYRIDGILHRQPTPPEINRFQAAIISRLKIMARLNIAEKRLPQDGRIKLRVHGREVDIRLSVIPMIHGEGLVMRVLDKSAMVFDLGKLGMASEVYGRFSQLIGLPHGIILVTGPTGSGKTTTLYSSLLQIRSDATKIITTEDPVEYQLDGINQIQVHSKIGFTFAASLRSILRHDPDIVLVGEIRDLETAENAIQASLTGHLVFSTLHTNDASGAFTRLSDMGVEPFLVAGTVEGVMAQRLLRRLCPHCKEAYSPDRDELPNDFPWDRSEGCTFYRPVGCRECRQLGYSGRMGIYELLVTNDEIREQAQARASSWDIRKTAVATGMRTLRMDAWDKVIAGNTSVDEVLRVTKGEVI</sequence>
<keyword evidence="2" id="KW-0547">Nucleotide-binding</keyword>
<keyword evidence="3" id="KW-0067">ATP-binding</keyword>
<gene>
    <name evidence="5" type="ORF">QTN89_15685</name>
</gene>
<evidence type="ECO:0000256" key="3">
    <source>
        <dbReference type="ARBA" id="ARBA00022840"/>
    </source>
</evidence>
<dbReference type="Proteomes" id="UP001239462">
    <property type="component" value="Unassembled WGS sequence"/>
</dbReference>
<dbReference type="RefSeq" id="WP_149499407.1">
    <property type="nucleotide sequence ID" value="NZ_CP141221.1"/>
</dbReference>
<dbReference type="Gene3D" id="3.30.300.160">
    <property type="entry name" value="Type II secretion system, protein E, N-terminal domain"/>
    <property type="match status" value="1"/>
</dbReference>
<dbReference type="InterPro" id="IPR007831">
    <property type="entry name" value="T2SS_GspE_N"/>
</dbReference>
<protein>
    <submittedName>
        <fullName evidence="5">ATPase, T2SS/T4P/T4SS family</fullName>
    </submittedName>
</protein>
<dbReference type="InterPro" id="IPR001482">
    <property type="entry name" value="T2SS/T4SS_dom"/>
</dbReference>
<evidence type="ECO:0000259" key="4">
    <source>
        <dbReference type="PROSITE" id="PS00662"/>
    </source>
</evidence>
<dbReference type="Gene3D" id="3.30.450.90">
    <property type="match status" value="1"/>
</dbReference>
<comment type="caution">
    <text evidence="5">The sequence shown here is derived from an EMBL/GenBank/DDBJ whole genome shotgun (WGS) entry which is preliminary data.</text>
</comment>
<dbReference type="Pfam" id="PF00437">
    <property type="entry name" value="T2SSE"/>
    <property type="match status" value="1"/>
</dbReference>
<dbReference type="CDD" id="cd01129">
    <property type="entry name" value="PulE-GspE-like"/>
    <property type="match status" value="1"/>
</dbReference>
<accession>A0ABT7PK64</accession>
<dbReference type="Gene3D" id="3.40.50.300">
    <property type="entry name" value="P-loop containing nucleotide triphosphate hydrolases"/>
    <property type="match status" value="1"/>
</dbReference>
<evidence type="ECO:0000256" key="2">
    <source>
        <dbReference type="ARBA" id="ARBA00022741"/>
    </source>
</evidence>
<dbReference type="InterPro" id="IPR027417">
    <property type="entry name" value="P-loop_NTPase"/>
</dbReference>
<evidence type="ECO:0000256" key="1">
    <source>
        <dbReference type="ARBA" id="ARBA00006611"/>
    </source>
</evidence>
<reference evidence="5 6" key="1">
    <citation type="submission" date="2023-06" db="EMBL/GenBank/DDBJ databases">
        <title>Roseiconus lacunae JC819 isolated from Gulf of Mannar region, Tamil Nadu.</title>
        <authorList>
            <person name="Pk S."/>
            <person name="Ch S."/>
            <person name="Ch V.R."/>
        </authorList>
    </citation>
    <scope>NUCLEOTIDE SEQUENCE [LARGE SCALE GENOMIC DNA]</scope>
    <source>
        <strain evidence="5 6">JC819</strain>
    </source>
</reference>
<dbReference type="EMBL" id="JASZZN010000010">
    <property type="protein sequence ID" value="MDM4016888.1"/>
    <property type="molecule type" value="Genomic_DNA"/>
</dbReference>
<feature type="domain" description="Bacterial type II secretion system protein E" evidence="4">
    <location>
        <begin position="380"/>
        <end position="394"/>
    </location>
</feature>
<dbReference type="PANTHER" id="PTHR30258">
    <property type="entry name" value="TYPE II SECRETION SYSTEM PROTEIN GSPE-RELATED"/>
    <property type="match status" value="1"/>
</dbReference>
<comment type="similarity">
    <text evidence="1">Belongs to the GSP E family.</text>
</comment>
<keyword evidence="6" id="KW-1185">Reference proteome</keyword>
<dbReference type="SUPFAM" id="SSF52540">
    <property type="entry name" value="P-loop containing nucleoside triphosphate hydrolases"/>
    <property type="match status" value="1"/>
</dbReference>
<dbReference type="PANTHER" id="PTHR30258:SF2">
    <property type="entry name" value="COMG OPERON PROTEIN 1"/>
    <property type="match status" value="1"/>
</dbReference>
<evidence type="ECO:0000313" key="5">
    <source>
        <dbReference type="EMBL" id="MDM4016888.1"/>
    </source>
</evidence>
<organism evidence="5 6">
    <name type="scientific">Roseiconus lacunae</name>
    <dbReference type="NCBI Taxonomy" id="2605694"/>
    <lineage>
        <taxon>Bacteria</taxon>
        <taxon>Pseudomonadati</taxon>
        <taxon>Planctomycetota</taxon>
        <taxon>Planctomycetia</taxon>
        <taxon>Pirellulales</taxon>
        <taxon>Pirellulaceae</taxon>
        <taxon>Roseiconus</taxon>
    </lineage>
</organism>
<proteinExistence type="inferred from homology"/>